<gene>
    <name evidence="1" type="ORF">MBLPMMNE_00030</name>
</gene>
<dbReference type="SUPFAM" id="SSF56235">
    <property type="entry name" value="N-terminal nucleophile aminohydrolases (Ntn hydrolases)"/>
    <property type="match status" value="1"/>
</dbReference>
<name>A0A7G9YX89_9EURY</name>
<dbReference type="AlphaFoldDB" id="A0A7G9YX89"/>
<reference evidence="1" key="1">
    <citation type="submission" date="2020-06" db="EMBL/GenBank/DDBJ databases">
        <title>Unique genomic features of the anaerobic methanotrophic archaea.</title>
        <authorList>
            <person name="Chadwick G.L."/>
            <person name="Skennerton C.T."/>
            <person name="Laso-Perez R."/>
            <person name="Leu A.O."/>
            <person name="Speth D.R."/>
            <person name="Yu H."/>
            <person name="Morgan-Lang C."/>
            <person name="Hatzenpichler R."/>
            <person name="Goudeau D."/>
            <person name="Malmstrom R."/>
            <person name="Brazelton W.J."/>
            <person name="Woyke T."/>
            <person name="Hallam S.J."/>
            <person name="Tyson G.W."/>
            <person name="Wegener G."/>
            <person name="Boetius A."/>
            <person name="Orphan V."/>
        </authorList>
    </citation>
    <scope>NUCLEOTIDE SEQUENCE</scope>
</reference>
<proteinExistence type="predicted"/>
<dbReference type="InterPro" id="IPR029055">
    <property type="entry name" value="Ntn_hydrolases_N"/>
</dbReference>
<organism evidence="1">
    <name type="scientific">Candidatus Methanophagaceae archaeon ANME-1 ERB6</name>
    <dbReference type="NCBI Taxonomy" id="2759912"/>
    <lineage>
        <taxon>Archaea</taxon>
        <taxon>Methanobacteriati</taxon>
        <taxon>Methanobacteriota</taxon>
        <taxon>Stenosarchaea group</taxon>
        <taxon>Methanomicrobia</taxon>
        <taxon>Candidatus Methanophagales</taxon>
        <taxon>Candidatus Methanophagaceae</taxon>
    </lineage>
</organism>
<sequence length="265" mass="29626">MTICIGAICDKYKAAVVASDKMVTAWYPPIEFEHDTPKIEELSDTCVALTAGSALAHTELFREVKSDLATISKPLVSRITKSIKDSFVEQRKNRVEELYLKPKGMTLESFYKEYADSLPAEIVVGIHKKIEETEYELEILIVGLDNEGAHIHGVRDPGVSDCYDSLGYNAIGSGELHALSTFMLNNYTPKNSINHAVYLVYEAKRNAEVSQGVGKSTDMCLITDNGIKYLSMDEMARLDDIYEKKTKPEREEISQLVKDLPFGDD</sequence>
<dbReference type="EMBL" id="MT631515">
    <property type="protein sequence ID" value="QNO52623.1"/>
    <property type="molecule type" value="Genomic_DNA"/>
</dbReference>
<accession>A0A7G9YX89</accession>
<protein>
    <recommendedName>
        <fullName evidence="2">Proteasome endopeptidase complex</fullName>
    </recommendedName>
</protein>
<evidence type="ECO:0008006" key="2">
    <source>
        <dbReference type="Google" id="ProtNLM"/>
    </source>
</evidence>
<dbReference type="Gene3D" id="3.60.20.10">
    <property type="entry name" value="Glutamine Phosphoribosylpyrophosphate, subunit 1, domain 1"/>
    <property type="match status" value="1"/>
</dbReference>
<evidence type="ECO:0000313" key="1">
    <source>
        <dbReference type="EMBL" id="QNO52623.1"/>
    </source>
</evidence>